<dbReference type="RefSeq" id="WP_254420588.1">
    <property type="nucleotide sequence ID" value="NZ_BAAAJB010000005.1"/>
</dbReference>
<gene>
    <name evidence="3" type="ORF">NE857_09150</name>
</gene>
<keyword evidence="4" id="KW-1185">Reference proteome</keyword>
<sequence>MPTQQCSAALRYSDDSTEDVTEDAVWASSDEDVAEVNASGLVVAVGAGECQITATHSGLSGSAEVTVSETSPESEALSVSPSEIALTLGGEN</sequence>
<feature type="region of interest" description="Disordered" evidence="1">
    <location>
        <begin position="58"/>
        <end position="92"/>
    </location>
</feature>
<dbReference type="Proteomes" id="UP001055940">
    <property type="component" value="Chromosome"/>
</dbReference>
<feature type="domain" description="BIG2" evidence="2">
    <location>
        <begin position="3"/>
        <end position="67"/>
    </location>
</feature>
<dbReference type="SUPFAM" id="SSF49373">
    <property type="entry name" value="Invasin/intimin cell-adhesion fragments"/>
    <property type="match status" value="1"/>
</dbReference>
<proteinExistence type="predicted"/>
<dbReference type="EMBL" id="CP099837">
    <property type="protein sequence ID" value="USY21748.1"/>
    <property type="molecule type" value="Genomic_DNA"/>
</dbReference>
<evidence type="ECO:0000256" key="1">
    <source>
        <dbReference type="SAM" id="MobiDB-lite"/>
    </source>
</evidence>
<dbReference type="Gene3D" id="2.60.40.1080">
    <property type="match status" value="1"/>
</dbReference>
<dbReference type="InterPro" id="IPR008964">
    <property type="entry name" value="Invasin/intimin_cell_adhesion"/>
</dbReference>
<dbReference type="Pfam" id="PF02368">
    <property type="entry name" value="Big_2"/>
    <property type="match status" value="1"/>
</dbReference>
<reference evidence="3" key="1">
    <citation type="submission" date="2022-06" db="EMBL/GenBank/DDBJ databases">
        <authorList>
            <person name="Ping M."/>
        </authorList>
    </citation>
    <scope>NUCLEOTIDE SEQUENCE</scope>
    <source>
        <strain evidence="3">JCM11759T</strain>
    </source>
</reference>
<organism evidence="3 4">
    <name type="scientific">Nocardiopsis exhalans</name>
    <dbReference type="NCBI Taxonomy" id="163604"/>
    <lineage>
        <taxon>Bacteria</taxon>
        <taxon>Bacillati</taxon>
        <taxon>Actinomycetota</taxon>
        <taxon>Actinomycetes</taxon>
        <taxon>Streptosporangiales</taxon>
        <taxon>Nocardiopsidaceae</taxon>
        <taxon>Nocardiopsis</taxon>
    </lineage>
</organism>
<protein>
    <submittedName>
        <fullName evidence="3">Ig-like domain-containing protein</fullName>
    </submittedName>
</protein>
<evidence type="ECO:0000259" key="2">
    <source>
        <dbReference type="Pfam" id="PF02368"/>
    </source>
</evidence>
<accession>A0ABY5DFA5</accession>
<evidence type="ECO:0000313" key="4">
    <source>
        <dbReference type="Proteomes" id="UP001055940"/>
    </source>
</evidence>
<name>A0ABY5DFA5_9ACTN</name>
<dbReference type="InterPro" id="IPR003343">
    <property type="entry name" value="Big_2"/>
</dbReference>
<feature type="compositionally biased region" description="Low complexity" evidence="1">
    <location>
        <begin position="62"/>
        <end position="76"/>
    </location>
</feature>
<evidence type="ECO:0000313" key="3">
    <source>
        <dbReference type="EMBL" id="USY21748.1"/>
    </source>
</evidence>